<organism evidence="2 4">
    <name type="scientific">Moraxella catarrhalis</name>
    <name type="common">Branhamella catarrhalis</name>
    <dbReference type="NCBI Taxonomy" id="480"/>
    <lineage>
        <taxon>Bacteria</taxon>
        <taxon>Pseudomonadati</taxon>
        <taxon>Pseudomonadota</taxon>
        <taxon>Gammaproteobacteria</taxon>
        <taxon>Moraxellales</taxon>
        <taxon>Moraxellaceae</taxon>
        <taxon>Moraxella</taxon>
    </lineage>
</organism>
<keyword evidence="4" id="KW-1185">Reference proteome</keyword>
<reference evidence="4 5" key="1">
    <citation type="journal article" date="2016" name="Genome Biol. Evol.">
        <title>Comparative Genomic Analyses of the Moraxella catarrhalis Serosensitive and Seroresistant Lineages Demonstrate Their Independent Evolution.</title>
        <authorList>
            <person name="Earl J.P."/>
            <person name="de Vries S.P."/>
            <person name="Ahmed A."/>
            <person name="Powell E."/>
            <person name="Schultz M.P."/>
            <person name="Hermans P.W."/>
            <person name="Hill D.J."/>
            <person name="Zhou Z."/>
            <person name="Constantinidou C.I."/>
            <person name="Hu F.Z."/>
            <person name="Bootsma H.J."/>
            <person name="Ehrlich G.D."/>
        </authorList>
    </citation>
    <scope>NUCLEOTIDE SEQUENCE [LARGE SCALE GENOMIC DNA]</scope>
    <source>
        <strain evidence="2 4">Z7542</strain>
        <strain evidence="3 5">Z7574</strain>
    </source>
</reference>
<gene>
    <name evidence="3" type="ORF">AO382_1103</name>
    <name evidence="2" type="ORF">AO384_0081</name>
</gene>
<comment type="caution">
    <text evidence="2">The sequence shown here is derived from an EMBL/GenBank/DDBJ whole genome shotgun (WGS) entry which is preliminary data.</text>
</comment>
<proteinExistence type="predicted"/>
<dbReference type="AlphaFoldDB" id="A0A198UXP2"/>
<dbReference type="EMBL" id="LXHC01000001">
    <property type="protein sequence ID" value="OAU98497.1"/>
    <property type="molecule type" value="Genomic_DNA"/>
</dbReference>
<keyword evidence="1" id="KW-0812">Transmembrane</keyword>
<evidence type="ECO:0000313" key="4">
    <source>
        <dbReference type="Proteomes" id="UP000078228"/>
    </source>
</evidence>
<dbReference type="Proteomes" id="UP000078446">
    <property type="component" value="Unassembled WGS sequence"/>
</dbReference>
<evidence type="ECO:0000313" key="5">
    <source>
        <dbReference type="Proteomes" id="UP000078446"/>
    </source>
</evidence>
<accession>A0A198UXP2</accession>
<evidence type="ECO:0000313" key="2">
    <source>
        <dbReference type="EMBL" id="OAU98497.1"/>
    </source>
</evidence>
<sequence length="44" mass="4960">MAHKLVLPKVYTCICTIYLGVLLKSLILGANLKISTRKSWQDQV</sequence>
<dbReference type="EMBL" id="LXHE01000009">
    <property type="protein sequence ID" value="OAV00985.1"/>
    <property type="molecule type" value="Genomic_DNA"/>
</dbReference>
<feature type="transmembrane region" description="Helical" evidence="1">
    <location>
        <begin position="6"/>
        <end position="28"/>
    </location>
</feature>
<protein>
    <submittedName>
        <fullName evidence="2">Uncharacterized protein</fullName>
    </submittedName>
</protein>
<dbReference type="Proteomes" id="UP000078228">
    <property type="component" value="Unassembled WGS sequence"/>
</dbReference>
<evidence type="ECO:0000256" key="1">
    <source>
        <dbReference type="SAM" id="Phobius"/>
    </source>
</evidence>
<keyword evidence="1" id="KW-0472">Membrane</keyword>
<dbReference type="PATRIC" id="fig|480.236.peg.79"/>
<keyword evidence="1" id="KW-1133">Transmembrane helix</keyword>
<evidence type="ECO:0000313" key="3">
    <source>
        <dbReference type="EMBL" id="OAV00985.1"/>
    </source>
</evidence>
<name>A0A198UXP2_MORCA</name>